<feature type="domain" description="NAC" evidence="6">
    <location>
        <begin position="7"/>
        <end position="177"/>
    </location>
</feature>
<sequence length="296" mass="33298">MDESVKIPSGYHFAPFEQELISLYLKPKVLGQKLPCNIVEVRQIYGPNADPWQLFDPESHPWILSQVTPGKFDKITYVFVNLTKKGTAEGKKYGKRENYIKKAGCGTWDGQTKRTEIRDWNGDLIGERRMLAFEINEVSDQDLSKLGHWRMHEYHLCGVNKDISNPSNTVLCKIILDSSKNPHVKLKLCSKGNPDQPIKSNNEPEKKNTNVHIASSPSTVNSGSVGSNQGDFDISEEDTAVIVTSPPKQVKTGYLNPSISDFHWPAKNDTTTNLGKRKLRAETSYTMAKKLRGLRP</sequence>
<dbReference type="GO" id="GO:0003677">
    <property type="term" value="F:DNA binding"/>
    <property type="evidence" value="ECO:0007669"/>
    <property type="project" value="UniProtKB-KW"/>
</dbReference>
<dbReference type="EMBL" id="JAUIZM010000008">
    <property type="protein sequence ID" value="KAK1370349.1"/>
    <property type="molecule type" value="Genomic_DNA"/>
</dbReference>
<keyword evidence="1" id="KW-0805">Transcription regulation</keyword>
<dbReference type="SUPFAM" id="SSF101941">
    <property type="entry name" value="NAC domain"/>
    <property type="match status" value="1"/>
</dbReference>
<organism evidence="8 9">
    <name type="scientific">Heracleum sosnowskyi</name>
    <dbReference type="NCBI Taxonomy" id="360622"/>
    <lineage>
        <taxon>Eukaryota</taxon>
        <taxon>Viridiplantae</taxon>
        <taxon>Streptophyta</taxon>
        <taxon>Embryophyta</taxon>
        <taxon>Tracheophyta</taxon>
        <taxon>Spermatophyta</taxon>
        <taxon>Magnoliopsida</taxon>
        <taxon>eudicotyledons</taxon>
        <taxon>Gunneridae</taxon>
        <taxon>Pentapetalae</taxon>
        <taxon>asterids</taxon>
        <taxon>campanulids</taxon>
        <taxon>Apiales</taxon>
        <taxon>Apiaceae</taxon>
        <taxon>Apioideae</taxon>
        <taxon>apioid superclade</taxon>
        <taxon>Tordylieae</taxon>
        <taxon>Tordyliinae</taxon>
        <taxon>Heracleum</taxon>
    </lineage>
</organism>
<feature type="compositionally biased region" description="Polar residues" evidence="5">
    <location>
        <begin position="210"/>
        <end position="230"/>
    </location>
</feature>
<protein>
    <recommendedName>
        <fullName evidence="6">NAC domain-containing protein</fullName>
    </recommendedName>
</protein>
<dbReference type="PROSITE" id="PS51005">
    <property type="entry name" value="NAC"/>
    <property type="match status" value="1"/>
</dbReference>
<dbReference type="Proteomes" id="UP001237642">
    <property type="component" value="Unassembled WGS sequence"/>
</dbReference>
<evidence type="ECO:0000313" key="9">
    <source>
        <dbReference type="Proteomes" id="UP001237642"/>
    </source>
</evidence>
<dbReference type="PANTHER" id="PTHR31719:SF43">
    <property type="entry name" value="NAC TRANSCRIPTION FACTOR 56"/>
    <property type="match status" value="1"/>
</dbReference>
<evidence type="ECO:0000256" key="2">
    <source>
        <dbReference type="ARBA" id="ARBA00023125"/>
    </source>
</evidence>
<dbReference type="Gene3D" id="2.170.150.80">
    <property type="entry name" value="NAC domain"/>
    <property type="match status" value="1"/>
</dbReference>
<evidence type="ECO:0000313" key="8">
    <source>
        <dbReference type="EMBL" id="KAK1370349.1"/>
    </source>
</evidence>
<gene>
    <name evidence="7" type="ORF">POM88_036440</name>
    <name evidence="8" type="ORF">POM88_036441</name>
</gene>
<evidence type="ECO:0000259" key="6">
    <source>
        <dbReference type="PROSITE" id="PS51005"/>
    </source>
</evidence>
<dbReference type="InterPro" id="IPR036093">
    <property type="entry name" value="NAC_dom_sf"/>
</dbReference>
<keyword evidence="9" id="KW-1185">Reference proteome</keyword>
<dbReference type="AlphaFoldDB" id="A0AAD8HPT0"/>
<dbReference type="PANTHER" id="PTHR31719">
    <property type="entry name" value="NAC TRANSCRIPTION FACTOR 56"/>
    <property type="match status" value="1"/>
</dbReference>
<keyword evidence="3" id="KW-0804">Transcription</keyword>
<evidence type="ECO:0000256" key="1">
    <source>
        <dbReference type="ARBA" id="ARBA00023015"/>
    </source>
</evidence>
<reference evidence="8" key="1">
    <citation type="submission" date="2023-02" db="EMBL/GenBank/DDBJ databases">
        <title>Genome of toxic invasive species Heracleum sosnowskyi carries increased number of genes despite the absence of recent whole-genome duplications.</title>
        <authorList>
            <person name="Schelkunov M."/>
            <person name="Shtratnikova V."/>
            <person name="Makarenko M."/>
            <person name="Klepikova A."/>
            <person name="Omelchenko D."/>
            <person name="Novikova G."/>
            <person name="Obukhova E."/>
            <person name="Bogdanov V."/>
            <person name="Penin A."/>
            <person name="Logacheva M."/>
        </authorList>
    </citation>
    <scope>NUCLEOTIDE SEQUENCE</scope>
    <source>
        <strain evidence="8">Hsosn_3</strain>
        <tissue evidence="8">Leaf</tissue>
    </source>
</reference>
<keyword evidence="4" id="KW-0539">Nucleus</keyword>
<evidence type="ECO:0000313" key="7">
    <source>
        <dbReference type="EMBL" id="KAK1370348.1"/>
    </source>
</evidence>
<feature type="region of interest" description="Disordered" evidence="5">
    <location>
        <begin position="190"/>
        <end position="231"/>
    </location>
</feature>
<dbReference type="GO" id="GO:0006355">
    <property type="term" value="P:regulation of DNA-templated transcription"/>
    <property type="evidence" value="ECO:0007669"/>
    <property type="project" value="InterPro"/>
</dbReference>
<reference evidence="8" key="2">
    <citation type="submission" date="2023-05" db="EMBL/GenBank/DDBJ databases">
        <authorList>
            <person name="Schelkunov M.I."/>
        </authorList>
    </citation>
    <scope>NUCLEOTIDE SEQUENCE</scope>
    <source>
        <strain evidence="8">Hsosn_3</strain>
        <tissue evidence="8">Leaf</tissue>
    </source>
</reference>
<comment type="caution">
    <text evidence="8">The sequence shown here is derived from an EMBL/GenBank/DDBJ whole genome shotgun (WGS) entry which is preliminary data.</text>
</comment>
<name>A0AAD8HPT0_9APIA</name>
<accession>A0AAD8HPT0</accession>
<dbReference type="InterPro" id="IPR003441">
    <property type="entry name" value="NAC-dom"/>
</dbReference>
<keyword evidence="2" id="KW-0238">DNA-binding</keyword>
<dbReference type="Pfam" id="PF02365">
    <property type="entry name" value="NAM"/>
    <property type="match status" value="1"/>
</dbReference>
<proteinExistence type="predicted"/>
<evidence type="ECO:0000256" key="3">
    <source>
        <dbReference type="ARBA" id="ARBA00023163"/>
    </source>
</evidence>
<dbReference type="EMBL" id="JAUIZM010000008">
    <property type="protein sequence ID" value="KAK1370348.1"/>
    <property type="molecule type" value="Genomic_DNA"/>
</dbReference>
<evidence type="ECO:0000256" key="5">
    <source>
        <dbReference type="SAM" id="MobiDB-lite"/>
    </source>
</evidence>
<evidence type="ECO:0000256" key="4">
    <source>
        <dbReference type="ARBA" id="ARBA00023242"/>
    </source>
</evidence>